<protein>
    <recommendedName>
        <fullName evidence="4">Proteasome subunit beta</fullName>
    </recommendedName>
</protein>
<dbReference type="PANTHER" id="PTHR32194:SF6">
    <property type="entry name" value="PROTEASOME SUBUNIT BETA"/>
    <property type="match status" value="1"/>
</dbReference>
<dbReference type="GO" id="GO:0005634">
    <property type="term" value="C:nucleus"/>
    <property type="evidence" value="ECO:0007669"/>
    <property type="project" value="UniProtKB-SubCell"/>
</dbReference>
<comment type="subcellular location">
    <subcellularLocation>
        <location evidence="4">Cytoplasm</location>
    </subcellularLocation>
    <subcellularLocation>
        <location evidence="4">Nucleus</location>
    </subcellularLocation>
</comment>
<keyword evidence="2 4" id="KW-0647">Proteasome</keyword>
<dbReference type="GO" id="GO:0005737">
    <property type="term" value="C:cytoplasm"/>
    <property type="evidence" value="ECO:0007669"/>
    <property type="project" value="UniProtKB-SubCell"/>
</dbReference>
<evidence type="ECO:0000256" key="2">
    <source>
        <dbReference type="ARBA" id="ARBA00022942"/>
    </source>
</evidence>
<evidence type="ECO:0000313" key="5">
    <source>
        <dbReference type="Ensembl" id="ENSEBUP00000003420.1"/>
    </source>
</evidence>
<dbReference type="PIRSF" id="PIRSF001213">
    <property type="entry name" value="Psome_endopept_beta"/>
    <property type="match status" value="1"/>
</dbReference>
<organism evidence="5 6">
    <name type="scientific">Eptatretus burgeri</name>
    <name type="common">Inshore hagfish</name>
    <dbReference type="NCBI Taxonomy" id="7764"/>
    <lineage>
        <taxon>Eukaryota</taxon>
        <taxon>Metazoa</taxon>
        <taxon>Chordata</taxon>
        <taxon>Craniata</taxon>
        <taxon>Vertebrata</taxon>
        <taxon>Cyclostomata</taxon>
        <taxon>Myxini</taxon>
        <taxon>Myxiniformes</taxon>
        <taxon>Myxinidae</taxon>
        <taxon>Eptatretinae</taxon>
        <taxon>Eptatretus</taxon>
    </lineage>
</organism>
<dbReference type="AlphaFoldDB" id="A0A8C4N7G0"/>
<accession>A0A8C4N7G0</accession>
<reference evidence="5" key="2">
    <citation type="submission" date="2025-09" db="UniProtKB">
        <authorList>
            <consortium name="Ensembl"/>
        </authorList>
    </citation>
    <scope>IDENTIFICATION</scope>
</reference>
<dbReference type="SUPFAM" id="SSF56235">
    <property type="entry name" value="N-terminal nucleophile aminohydrolases (Ntn hydrolases)"/>
    <property type="match status" value="1"/>
</dbReference>
<comment type="similarity">
    <text evidence="4">Belongs to the peptidase T1B family.</text>
</comment>
<dbReference type="GO" id="GO:0051603">
    <property type="term" value="P:proteolysis involved in protein catabolic process"/>
    <property type="evidence" value="ECO:0007669"/>
    <property type="project" value="InterPro"/>
</dbReference>
<evidence type="ECO:0000256" key="4">
    <source>
        <dbReference type="PIRNR" id="PIRNR001213"/>
    </source>
</evidence>
<dbReference type="InterPro" id="IPR016295">
    <property type="entry name" value="Proteasome_beta4"/>
</dbReference>
<keyword evidence="3 4" id="KW-0539">Nucleus</keyword>
<dbReference type="InterPro" id="IPR001353">
    <property type="entry name" value="Proteasome_sua/b"/>
</dbReference>
<keyword evidence="1 4" id="KW-0963">Cytoplasm</keyword>
<evidence type="ECO:0000256" key="3">
    <source>
        <dbReference type="ARBA" id="ARBA00023242"/>
    </source>
</evidence>
<proteinExistence type="inferred from homology"/>
<reference evidence="5" key="1">
    <citation type="submission" date="2025-08" db="UniProtKB">
        <authorList>
            <consortium name="Ensembl"/>
        </authorList>
    </citation>
    <scope>IDENTIFICATION</scope>
</reference>
<dbReference type="GeneTree" id="ENSGT00390000000698"/>
<evidence type="ECO:0000256" key="1">
    <source>
        <dbReference type="ARBA" id="ARBA00022490"/>
    </source>
</evidence>
<dbReference type="InterPro" id="IPR016050">
    <property type="entry name" value="Proteasome_bsu_CS"/>
</dbReference>
<dbReference type="Pfam" id="PF00227">
    <property type="entry name" value="Proteasome"/>
    <property type="match status" value="1"/>
</dbReference>
<dbReference type="Ensembl" id="ENSEBUT00000003790.1">
    <property type="protein sequence ID" value="ENSEBUP00000003420.1"/>
    <property type="gene ID" value="ENSEBUG00000002487.1"/>
</dbReference>
<keyword evidence="6" id="KW-1185">Reference proteome</keyword>
<dbReference type="OMA" id="INEQIVM"/>
<comment type="function">
    <text evidence="4">Non-catalytic component of the proteasome.</text>
</comment>
<name>A0A8C4N7G0_EPTBU</name>
<dbReference type="InterPro" id="IPR023333">
    <property type="entry name" value="Proteasome_suB-type"/>
</dbReference>
<dbReference type="Proteomes" id="UP000694388">
    <property type="component" value="Unplaced"/>
</dbReference>
<dbReference type="Gene3D" id="3.60.20.10">
    <property type="entry name" value="Glutamine Phosphoribosylpyrophosphate, subunit 1, domain 1"/>
    <property type="match status" value="2"/>
</dbReference>
<sequence>MALSSDFLPWPKEHAPGQFYTFPVGGSVADFGPITRTQNPMVVGTSVLGVKFAGGVAVAADMLGSYGSLARFRNISRVMRVNDYTVLACAGDYADYQYLHDIIEQMVRSKLNPLWNTILVGGYHDEESFLGYVDRIGLAYESPVVATGFGAFIALPLMRDAHEKNPNMSKDEALTLLERCLKILYYRDSRAFNRYEIAIVTKDGATILPPASCVTNWEIAHFVRNE</sequence>
<dbReference type="CDD" id="cd03760">
    <property type="entry name" value="proteasome_beta_type_4"/>
    <property type="match status" value="1"/>
</dbReference>
<dbReference type="InterPro" id="IPR029055">
    <property type="entry name" value="Ntn_hydrolases_N"/>
</dbReference>
<evidence type="ECO:0000313" key="6">
    <source>
        <dbReference type="Proteomes" id="UP000694388"/>
    </source>
</evidence>
<dbReference type="GO" id="GO:0019774">
    <property type="term" value="C:proteasome core complex, beta-subunit complex"/>
    <property type="evidence" value="ECO:0007669"/>
    <property type="project" value="UniProtKB-UniRule"/>
</dbReference>
<dbReference type="PROSITE" id="PS00854">
    <property type="entry name" value="PROTEASOME_BETA_1"/>
    <property type="match status" value="1"/>
</dbReference>
<dbReference type="PANTHER" id="PTHR32194">
    <property type="entry name" value="METALLOPROTEASE TLDD"/>
    <property type="match status" value="1"/>
</dbReference>